<dbReference type="InterPro" id="IPR042204">
    <property type="entry name" value="2Fe-2S-bd_N"/>
</dbReference>
<dbReference type="Proteomes" id="UP000235994">
    <property type="component" value="Unassembled WGS sequence"/>
</dbReference>
<evidence type="ECO:0000313" key="2">
    <source>
        <dbReference type="EMBL" id="PND33113.1"/>
    </source>
</evidence>
<dbReference type="AlphaFoldDB" id="A0A2N8KI36"/>
<keyword evidence="1" id="KW-0560">Oxidoreductase</keyword>
<protein>
    <submittedName>
        <fullName evidence="2">(2Fe-2S)-binding protein</fullName>
    </submittedName>
</protein>
<proteinExistence type="predicted"/>
<gene>
    <name evidence="2" type="ORF">C1I89_11430</name>
</gene>
<dbReference type="SUPFAM" id="SSF54292">
    <property type="entry name" value="2Fe-2S ferredoxin-like"/>
    <property type="match status" value="1"/>
</dbReference>
<dbReference type="GO" id="GO:0016491">
    <property type="term" value="F:oxidoreductase activity"/>
    <property type="evidence" value="ECO:0007669"/>
    <property type="project" value="UniProtKB-KW"/>
</dbReference>
<comment type="caution">
    <text evidence="2">The sequence shown here is derived from an EMBL/GenBank/DDBJ whole genome shotgun (WGS) entry which is preliminary data.</text>
</comment>
<reference evidence="2 3" key="1">
    <citation type="submission" date="2018-01" db="EMBL/GenBank/DDBJ databases">
        <title>The draft genome of an aniline degradation strain ANB-1.</title>
        <authorList>
            <person name="Zhang L."/>
            <person name="Jiang J."/>
        </authorList>
    </citation>
    <scope>NUCLEOTIDE SEQUENCE [LARGE SCALE GENOMIC DNA]</scope>
    <source>
        <strain evidence="2 3">ANB-1</strain>
    </source>
</reference>
<dbReference type="RefSeq" id="WP_102772901.1">
    <property type="nucleotide sequence ID" value="NZ_POQS01000003.1"/>
</dbReference>
<evidence type="ECO:0000256" key="1">
    <source>
        <dbReference type="ARBA" id="ARBA00023002"/>
    </source>
</evidence>
<dbReference type="GO" id="GO:0051536">
    <property type="term" value="F:iron-sulfur cluster binding"/>
    <property type="evidence" value="ECO:0007669"/>
    <property type="project" value="InterPro"/>
</dbReference>
<keyword evidence="3" id="KW-1185">Reference proteome</keyword>
<dbReference type="Gene3D" id="3.10.20.440">
    <property type="entry name" value="2Fe-2S iron-sulphur cluster binding domain, sarcosine oxidase, alpha subunit, N-terminal domain"/>
    <property type="match status" value="1"/>
</dbReference>
<evidence type="ECO:0000313" key="3">
    <source>
        <dbReference type="Proteomes" id="UP000235994"/>
    </source>
</evidence>
<dbReference type="EMBL" id="POQS01000003">
    <property type="protein sequence ID" value="PND33113.1"/>
    <property type="molecule type" value="Genomic_DNA"/>
</dbReference>
<dbReference type="InterPro" id="IPR036010">
    <property type="entry name" value="2Fe-2S_ferredoxin-like_sf"/>
</dbReference>
<accession>A0A2N8KI36</accession>
<name>A0A2N8KI36_9BURK</name>
<organism evidence="2 3">
    <name type="scientific">Achromobacter pulmonis</name>
    <dbReference type="NCBI Taxonomy" id="1389932"/>
    <lineage>
        <taxon>Bacteria</taxon>
        <taxon>Pseudomonadati</taxon>
        <taxon>Pseudomonadota</taxon>
        <taxon>Betaproteobacteria</taxon>
        <taxon>Burkholderiales</taxon>
        <taxon>Alcaligenaceae</taxon>
        <taxon>Achromobacter</taxon>
    </lineage>
</organism>
<sequence>MFKRLDEAQRQAQDAPVRVTVNGAELRCRQGDSVAAALFAGGVQACRDTAVNEVPRGPYCMMGVCYDCLVTIDGQANQQGCMTAVREGMKIERQLGARKVQA</sequence>
<dbReference type="Pfam" id="PF13510">
    <property type="entry name" value="Fer2_4"/>
    <property type="match status" value="1"/>
</dbReference>